<dbReference type="InterPro" id="IPR036259">
    <property type="entry name" value="MFS_trans_sf"/>
</dbReference>
<comment type="subcellular location">
    <subcellularLocation>
        <location evidence="1">Membrane</location>
        <topology evidence="1">Multi-pass membrane protein</topology>
    </subcellularLocation>
</comment>
<dbReference type="PANTHER" id="PTHR48022:SF2">
    <property type="entry name" value="PLASTIDIC GLUCOSE TRANSPORTER 4"/>
    <property type="match status" value="1"/>
</dbReference>
<name>W9NDY5_FUSOX</name>
<evidence type="ECO:0000256" key="1">
    <source>
        <dbReference type="ARBA" id="ARBA00004141"/>
    </source>
</evidence>
<dbReference type="Proteomes" id="UP000030751">
    <property type="component" value="Unassembled WGS sequence"/>
</dbReference>
<evidence type="ECO:0008006" key="7">
    <source>
        <dbReference type="Google" id="ProtNLM"/>
    </source>
</evidence>
<feature type="transmembrane region" description="Helical" evidence="5">
    <location>
        <begin position="249"/>
        <end position="273"/>
    </location>
</feature>
<dbReference type="GO" id="GO:0016020">
    <property type="term" value="C:membrane"/>
    <property type="evidence" value="ECO:0007669"/>
    <property type="project" value="UniProtKB-SubCell"/>
</dbReference>
<evidence type="ECO:0000256" key="5">
    <source>
        <dbReference type="SAM" id="Phobius"/>
    </source>
</evidence>
<evidence type="ECO:0000256" key="2">
    <source>
        <dbReference type="ARBA" id="ARBA00022692"/>
    </source>
</evidence>
<organism evidence="6">
    <name type="scientific">Fusarium oxysporum f. sp. pisi HDV247</name>
    <dbReference type="NCBI Taxonomy" id="1080344"/>
    <lineage>
        <taxon>Eukaryota</taxon>
        <taxon>Fungi</taxon>
        <taxon>Dikarya</taxon>
        <taxon>Ascomycota</taxon>
        <taxon>Pezizomycotina</taxon>
        <taxon>Sordariomycetes</taxon>
        <taxon>Hypocreomycetidae</taxon>
        <taxon>Hypocreales</taxon>
        <taxon>Nectriaceae</taxon>
        <taxon>Fusarium</taxon>
        <taxon>Fusarium oxysporum species complex</taxon>
    </lineage>
</organism>
<gene>
    <name evidence="6" type="ORF">FOVG_17761</name>
</gene>
<dbReference type="Pfam" id="PF00083">
    <property type="entry name" value="Sugar_tr"/>
    <property type="match status" value="2"/>
</dbReference>
<keyword evidence="4 5" id="KW-0472">Membrane</keyword>
<dbReference type="HOGENOM" id="CLU_001265_11_0_1"/>
<reference evidence="6" key="2">
    <citation type="submission" date="2012-05" db="EMBL/GenBank/DDBJ databases">
        <title>Annotation of the Genome Sequence of Fusarium oxysporum HDV247.</title>
        <authorList>
            <consortium name="The Broad Institute Genomics Platform"/>
            <person name="Ma L.-J."/>
            <person name="Corby-Kistler H."/>
            <person name="Broz K."/>
            <person name="Gale L.R."/>
            <person name="Jonkers W."/>
            <person name="O'Donnell K."/>
            <person name="Ploetz R."/>
            <person name="Steinberg C."/>
            <person name="Schwartz D.C."/>
            <person name="VanEtten H."/>
            <person name="Zhou S."/>
            <person name="Young S.K."/>
            <person name="Zeng Q."/>
            <person name="Gargeya S."/>
            <person name="Fitzgerald M."/>
            <person name="Abouelleil A."/>
            <person name="Alvarado L."/>
            <person name="Chapman S.B."/>
            <person name="Gainer-Dewar J."/>
            <person name="Goldberg J."/>
            <person name="Griggs A."/>
            <person name="Gujja S."/>
            <person name="Hansen M."/>
            <person name="Howarth C."/>
            <person name="Imamovic A."/>
            <person name="Ireland A."/>
            <person name="Larimer J."/>
            <person name="McCowan C."/>
            <person name="Murphy C."/>
            <person name="Pearson M."/>
            <person name="Poon T.W."/>
            <person name="Priest M."/>
            <person name="Roberts A."/>
            <person name="Saif S."/>
            <person name="Shea T."/>
            <person name="Sykes S."/>
            <person name="Wortman J."/>
            <person name="Nusbaum C."/>
            <person name="Birren B."/>
        </authorList>
    </citation>
    <scope>NUCLEOTIDE SEQUENCE</scope>
    <source>
        <strain evidence="6">HDV247</strain>
    </source>
</reference>
<dbReference type="PANTHER" id="PTHR48022">
    <property type="entry name" value="PLASTIDIC GLUCOSE TRANSPORTER 4"/>
    <property type="match status" value="1"/>
</dbReference>
<sequence length="379" mass="41850">MASTAPKSATEKADAQHNDFVETPLKQQEIIEDAVARGQITSGYETLGWWHTVAKFKFVSFVCFLAAFSAATDGFQVAMSASIIANKGFVAEFGTKVNADGDRYLDSPAWLANMGREEKAKKIRTWLHRGVEGYDVDHQYHLLELNIEDEKALAVEQRKEHWAAIFRGVDGRRTLTALWTISAQQFTGLALFGTFGTCFFQQAGLKGPFAIKAITTSLQIVTVVAAVFLVDKLVVGILGTAPRVGATTYISIVFACFWNIGISANGAAGWGFIGEISSQRLRPHTSGFAASAKSLGGLSMSILMPYMVNSNEWNWGLKTGWFYGVVGLPFVIGIWFLIPETAGRSATELDELFERKIKPWRFHRTETATERLVKAERQE</sequence>
<reference evidence="6" key="1">
    <citation type="submission" date="2011-10" db="EMBL/GenBank/DDBJ databases">
        <title>The Genome Sequence of Fusarium oxysporum HDV247.</title>
        <authorList>
            <consortium name="The Broad Institute Genome Sequencing Platform"/>
            <person name="Ma L.-J."/>
            <person name="Gale L.R."/>
            <person name="Schwartz D.C."/>
            <person name="Zhou S."/>
            <person name="Corby-Kistler H."/>
            <person name="Young S.K."/>
            <person name="Zeng Q."/>
            <person name="Gargeya S."/>
            <person name="Fitzgerald M."/>
            <person name="Haas B."/>
            <person name="Abouelleil A."/>
            <person name="Alvarado L."/>
            <person name="Arachchi H.M."/>
            <person name="Berlin A."/>
            <person name="Brown A."/>
            <person name="Chapman S.B."/>
            <person name="Chen Z."/>
            <person name="Dunbar C."/>
            <person name="Freedman E."/>
            <person name="Gearin G."/>
            <person name="Goldberg J."/>
            <person name="Griggs A."/>
            <person name="Gujja S."/>
            <person name="Heiman D."/>
            <person name="Howarth C."/>
            <person name="Larson L."/>
            <person name="Lui A."/>
            <person name="MacDonald P.J.P."/>
            <person name="Montmayeur A."/>
            <person name="Murphy C."/>
            <person name="Neiman D."/>
            <person name="Pearson M."/>
            <person name="Priest M."/>
            <person name="Roberts A."/>
            <person name="Saif S."/>
            <person name="Shea T."/>
            <person name="Shenoy N."/>
            <person name="Sisk P."/>
            <person name="Stolte C."/>
            <person name="Sykes S."/>
            <person name="Wortman J."/>
            <person name="Nusbaum C."/>
            <person name="Birren B."/>
        </authorList>
    </citation>
    <scope>NUCLEOTIDE SEQUENCE [LARGE SCALE GENOMIC DNA]</scope>
    <source>
        <strain evidence="6">HDV247</strain>
    </source>
</reference>
<proteinExistence type="predicted"/>
<protein>
    <recommendedName>
        <fullName evidence="7">Major facilitator superfamily (MFS) profile domain-containing protein</fullName>
    </recommendedName>
</protein>
<dbReference type="EMBL" id="JH651032">
    <property type="protein sequence ID" value="EXA30884.1"/>
    <property type="molecule type" value="Genomic_DNA"/>
</dbReference>
<dbReference type="AlphaFoldDB" id="W9NDY5"/>
<dbReference type="Gene3D" id="1.20.1250.20">
    <property type="entry name" value="MFS general substrate transporter like domains"/>
    <property type="match status" value="1"/>
</dbReference>
<dbReference type="GO" id="GO:0005351">
    <property type="term" value="F:carbohydrate:proton symporter activity"/>
    <property type="evidence" value="ECO:0007669"/>
    <property type="project" value="TreeGrafter"/>
</dbReference>
<dbReference type="SUPFAM" id="SSF103473">
    <property type="entry name" value="MFS general substrate transporter"/>
    <property type="match status" value="1"/>
</dbReference>
<feature type="transmembrane region" description="Helical" evidence="5">
    <location>
        <begin position="320"/>
        <end position="338"/>
    </location>
</feature>
<evidence type="ECO:0000256" key="3">
    <source>
        <dbReference type="ARBA" id="ARBA00022989"/>
    </source>
</evidence>
<feature type="transmembrane region" description="Helical" evidence="5">
    <location>
        <begin position="285"/>
        <end position="308"/>
    </location>
</feature>
<keyword evidence="3 5" id="KW-1133">Transmembrane helix</keyword>
<accession>W9NDY5</accession>
<evidence type="ECO:0000256" key="4">
    <source>
        <dbReference type="ARBA" id="ARBA00023136"/>
    </source>
</evidence>
<keyword evidence="2 5" id="KW-0812">Transmembrane</keyword>
<dbReference type="InterPro" id="IPR005828">
    <property type="entry name" value="MFS_sugar_transport-like"/>
</dbReference>
<evidence type="ECO:0000313" key="6">
    <source>
        <dbReference type="EMBL" id="EXA30884.1"/>
    </source>
</evidence>
<dbReference type="InterPro" id="IPR050360">
    <property type="entry name" value="MFS_Sugar_Transporters"/>
</dbReference>